<dbReference type="EMBL" id="JBHSRD010000003">
    <property type="protein sequence ID" value="MFC6007570.1"/>
    <property type="molecule type" value="Genomic_DNA"/>
</dbReference>
<keyword evidence="4" id="KW-1185">Reference proteome</keyword>
<comment type="caution">
    <text evidence="3">The sequence shown here is derived from an EMBL/GenBank/DDBJ whole genome shotgun (WGS) entry which is preliminary data.</text>
</comment>
<accession>A0ABW1JF56</accession>
<dbReference type="PANTHER" id="PTHR31793">
    <property type="entry name" value="4-HYDROXYBENZOYL-COA THIOESTERASE FAMILY MEMBER"/>
    <property type="match status" value="1"/>
</dbReference>
<evidence type="ECO:0000256" key="2">
    <source>
        <dbReference type="ARBA" id="ARBA00022801"/>
    </source>
</evidence>
<dbReference type="RefSeq" id="WP_345716363.1">
    <property type="nucleotide sequence ID" value="NZ_BAABFP010000004.1"/>
</dbReference>
<protein>
    <submittedName>
        <fullName evidence="3">Acyl-CoA thioesterase</fullName>
        <ecNumber evidence="3">3.1.2.-</ecNumber>
    </submittedName>
</protein>
<sequence length="153" mass="16465">MADGPRDVLPTRAEFAVWRPMPTRWADNDQYGHANNVVYYSWFDTAVNGWLMQAVGADVRDLPAIGIVAETSCRFLSPVGFPDELAVGLRVDRLGRSSITYGLAVFADGEDAPSAVGRFVHVYVDPATRRPVPVPDVVRDVASAITSGASTAG</sequence>
<proteinExistence type="inferred from homology"/>
<dbReference type="EC" id="3.1.2.-" evidence="3"/>
<dbReference type="SUPFAM" id="SSF54637">
    <property type="entry name" value="Thioesterase/thiol ester dehydrase-isomerase"/>
    <property type="match status" value="1"/>
</dbReference>
<dbReference type="InterPro" id="IPR029069">
    <property type="entry name" value="HotDog_dom_sf"/>
</dbReference>
<comment type="similarity">
    <text evidence="1">Belongs to the 4-hydroxybenzoyl-CoA thioesterase family.</text>
</comment>
<keyword evidence="2 3" id="KW-0378">Hydrolase</keyword>
<dbReference type="Gene3D" id="3.10.129.10">
    <property type="entry name" value="Hotdog Thioesterase"/>
    <property type="match status" value="1"/>
</dbReference>
<evidence type="ECO:0000313" key="3">
    <source>
        <dbReference type="EMBL" id="MFC6007570.1"/>
    </source>
</evidence>
<dbReference type="PANTHER" id="PTHR31793:SF27">
    <property type="entry name" value="NOVEL THIOESTERASE SUPERFAMILY DOMAIN AND SAPOSIN A-TYPE DOMAIN CONTAINING PROTEIN (0610012H03RIK)"/>
    <property type="match status" value="1"/>
</dbReference>
<dbReference type="Proteomes" id="UP001596189">
    <property type="component" value="Unassembled WGS sequence"/>
</dbReference>
<dbReference type="Pfam" id="PF13279">
    <property type="entry name" value="4HBT_2"/>
    <property type="match status" value="1"/>
</dbReference>
<gene>
    <name evidence="3" type="ORF">ACFQDO_10565</name>
</gene>
<evidence type="ECO:0000256" key="1">
    <source>
        <dbReference type="ARBA" id="ARBA00005953"/>
    </source>
</evidence>
<organism evidence="3 4">
    <name type="scientific">Angustibacter luteus</name>
    <dbReference type="NCBI Taxonomy" id="658456"/>
    <lineage>
        <taxon>Bacteria</taxon>
        <taxon>Bacillati</taxon>
        <taxon>Actinomycetota</taxon>
        <taxon>Actinomycetes</taxon>
        <taxon>Kineosporiales</taxon>
        <taxon>Kineosporiaceae</taxon>
    </lineage>
</organism>
<evidence type="ECO:0000313" key="4">
    <source>
        <dbReference type="Proteomes" id="UP001596189"/>
    </source>
</evidence>
<name>A0ABW1JF56_9ACTN</name>
<dbReference type="InterPro" id="IPR050563">
    <property type="entry name" value="4-hydroxybenzoyl-CoA_TE"/>
</dbReference>
<reference evidence="4" key="1">
    <citation type="journal article" date="2019" name="Int. J. Syst. Evol. Microbiol.">
        <title>The Global Catalogue of Microorganisms (GCM) 10K type strain sequencing project: providing services to taxonomists for standard genome sequencing and annotation.</title>
        <authorList>
            <consortium name="The Broad Institute Genomics Platform"/>
            <consortium name="The Broad Institute Genome Sequencing Center for Infectious Disease"/>
            <person name="Wu L."/>
            <person name="Ma J."/>
        </authorList>
    </citation>
    <scope>NUCLEOTIDE SEQUENCE [LARGE SCALE GENOMIC DNA]</scope>
    <source>
        <strain evidence="4">KACC 14249</strain>
    </source>
</reference>
<dbReference type="GO" id="GO:0016787">
    <property type="term" value="F:hydrolase activity"/>
    <property type="evidence" value="ECO:0007669"/>
    <property type="project" value="UniProtKB-KW"/>
</dbReference>
<dbReference type="CDD" id="cd00586">
    <property type="entry name" value="4HBT"/>
    <property type="match status" value="1"/>
</dbReference>